<keyword evidence="2" id="KW-1185">Reference proteome</keyword>
<evidence type="ECO:0000313" key="2">
    <source>
        <dbReference type="Proteomes" id="UP001140949"/>
    </source>
</evidence>
<accession>A0AAX6I748</accession>
<sequence length="112" mass="12963">MAPWWTRRSQGGARTGPRCTGWAVARARCCARHSGGWTHHRRRRRLEDADPDGGVLTRAIRRRWHLVAHGAGGRQYRCLAEEVRCWRRRAMRRSERTGVAALTTRWSRSSTT</sequence>
<name>A0AAX6I748_IRIPA</name>
<evidence type="ECO:0000313" key="1">
    <source>
        <dbReference type="EMBL" id="KAJ6849140.1"/>
    </source>
</evidence>
<protein>
    <submittedName>
        <fullName evidence="1">Pollen-specific leucine-rich repeat extensin-like protein 4</fullName>
    </submittedName>
</protein>
<comment type="caution">
    <text evidence="1">The sequence shown here is derived from an EMBL/GenBank/DDBJ whole genome shotgun (WGS) entry which is preliminary data.</text>
</comment>
<reference evidence="1" key="2">
    <citation type="submission" date="2023-04" db="EMBL/GenBank/DDBJ databases">
        <authorList>
            <person name="Bruccoleri R.E."/>
            <person name="Oakeley E.J."/>
            <person name="Faust A.-M."/>
            <person name="Dessus-Babus S."/>
            <person name="Altorfer M."/>
            <person name="Burckhardt D."/>
            <person name="Oertli M."/>
            <person name="Naumann U."/>
            <person name="Petersen F."/>
            <person name="Wong J."/>
        </authorList>
    </citation>
    <scope>NUCLEOTIDE SEQUENCE</scope>
    <source>
        <strain evidence="1">GSM-AAB239-AS_SAM_17_03QT</strain>
        <tissue evidence="1">Leaf</tissue>
    </source>
</reference>
<proteinExistence type="predicted"/>
<organism evidence="1 2">
    <name type="scientific">Iris pallida</name>
    <name type="common">Sweet iris</name>
    <dbReference type="NCBI Taxonomy" id="29817"/>
    <lineage>
        <taxon>Eukaryota</taxon>
        <taxon>Viridiplantae</taxon>
        <taxon>Streptophyta</taxon>
        <taxon>Embryophyta</taxon>
        <taxon>Tracheophyta</taxon>
        <taxon>Spermatophyta</taxon>
        <taxon>Magnoliopsida</taxon>
        <taxon>Liliopsida</taxon>
        <taxon>Asparagales</taxon>
        <taxon>Iridaceae</taxon>
        <taxon>Iridoideae</taxon>
        <taxon>Irideae</taxon>
        <taxon>Iris</taxon>
    </lineage>
</organism>
<reference evidence="1" key="1">
    <citation type="journal article" date="2023" name="GigaByte">
        <title>Genome assembly of the bearded iris, Iris pallida Lam.</title>
        <authorList>
            <person name="Bruccoleri R.E."/>
            <person name="Oakeley E.J."/>
            <person name="Faust A.M.E."/>
            <person name="Altorfer M."/>
            <person name="Dessus-Babus S."/>
            <person name="Burckhardt D."/>
            <person name="Oertli M."/>
            <person name="Naumann U."/>
            <person name="Petersen F."/>
            <person name="Wong J."/>
        </authorList>
    </citation>
    <scope>NUCLEOTIDE SEQUENCE</scope>
    <source>
        <strain evidence="1">GSM-AAB239-AS_SAM_17_03QT</strain>
    </source>
</reference>
<dbReference type="EMBL" id="JANAVB010003800">
    <property type="protein sequence ID" value="KAJ6849140.1"/>
    <property type="molecule type" value="Genomic_DNA"/>
</dbReference>
<dbReference type="AlphaFoldDB" id="A0AAX6I748"/>
<gene>
    <name evidence="1" type="ORF">M6B38_270930</name>
</gene>
<dbReference type="Proteomes" id="UP001140949">
    <property type="component" value="Unassembled WGS sequence"/>
</dbReference>